<feature type="transmembrane region" description="Helical" evidence="4">
    <location>
        <begin position="377"/>
        <end position="398"/>
    </location>
</feature>
<evidence type="ECO:0000313" key="5">
    <source>
        <dbReference type="EMBL" id="QWV96516.1"/>
    </source>
</evidence>
<dbReference type="Pfam" id="PF14559">
    <property type="entry name" value="TPR_19"/>
    <property type="match status" value="1"/>
</dbReference>
<keyword evidence="4" id="KW-1133">Transmembrane helix</keyword>
<protein>
    <submittedName>
        <fullName evidence="5">Tetratricopeptide repeat protein</fullName>
    </submittedName>
</protein>
<name>A0ABX8JEU9_9BACT</name>
<feature type="transmembrane region" description="Helical" evidence="4">
    <location>
        <begin position="404"/>
        <end position="421"/>
    </location>
</feature>
<feature type="transmembrane region" description="Helical" evidence="4">
    <location>
        <begin position="312"/>
        <end position="331"/>
    </location>
</feature>
<dbReference type="SMART" id="SM00028">
    <property type="entry name" value="TPR"/>
    <property type="match status" value="3"/>
</dbReference>
<proteinExistence type="predicted"/>
<keyword evidence="2 3" id="KW-0802">TPR repeat</keyword>
<feature type="transmembrane region" description="Helical" evidence="4">
    <location>
        <begin position="233"/>
        <end position="256"/>
    </location>
</feature>
<keyword evidence="1" id="KW-0677">Repeat</keyword>
<feature type="repeat" description="TPR" evidence="3">
    <location>
        <begin position="523"/>
        <end position="556"/>
    </location>
</feature>
<feature type="transmembrane region" description="Helical" evidence="4">
    <location>
        <begin position="67"/>
        <end position="87"/>
    </location>
</feature>
<feature type="transmembrane region" description="Helical" evidence="4">
    <location>
        <begin position="351"/>
        <end position="370"/>
    </location>
</feature>
<gene>
    <name evidence="5" type="ORF">KP005_14195</name>
</gene>
<dbReference type="EMBL" id="CP076724">
    <property type="protein sequence ID" value="QWV96516.1"/>
    <property type="molecule type" value="Genomic_DNA"/>
</dbReference>
<evidence type="ECO:0000313" key="6">
    <source>
        <dbReference type="Proteomes" id="UP000683493"/>
    </source>
</evidence>
<organism evidence="5 6">
    <name type="scientific">Geomonas diazotrophica</name>
    <dbReference type="NCBI Taxonomy" id="2843197"/>
    <lineage>
        <taxon>Bacteria</taxon>
        <taxon>Pseudomonadati</taxon>
        <taxon>Thermodesulfobacteriota</taxon>
        <taxon>Desulfuromonadia</taxon>
        <taxon>Geobacterales</taxon>
        <taxon>Geobacteraceae</taxon>
        <taxon>Geomonas</taxon>
    </lineage>
</organism>
<evidence type="ECO:0000256" key="1">
    <source>
        <dbReference type="ARBA" id="ARBA00022737"/>
    </source>
</evidence>
<dbReference type="PANTHER" id="PTHR44227">
    <property type="match status" value="1"/>
</dbReference>
<keyword evidence="6" id="KW-1185">Reference proteome</keyword>
<evidence type="ECO:0000256" key="4">
    <source>
        <dbReference type="SAM" id="Phobius"/>
    </source>
</evidence>
<dbReference type="InterPro" id="IPR019734">
    <property type="entry name" value="TPR_rpt"/>
</dbReference>
<sequence length="611" mass="67002">MFDGELSGPHSNPRTGISKAFLGGRHKRLACHVIFTIIYTASMTTEHCEIMPPEALDSPTVTAKTTACFWLQIVLLVTASLLVYFQALQHHFLTNWDDLQYVLENQAIRGITPAHLREAFTRVHAGNYAPLHIISYMIDYELWGLNPAGFIGANVLLHTVNGVIFYLLLCRIAWAKPWVVVAALIFLVHPVQVESVAWVSERKNLLAMLFYLLAFHCYLSYKDENRAKKGLWYGVCLALFVCALLSKSVAVIFPLMLLLYDICLAPKGVASYRDKVPFVIAAAAIVAMTLVTQQSSMSDLGAGRTSYHGGSAFATFLTMLPVFASYLRMLVWPSGLSAIYSPAIKTSVDGAVFGAAMVCLGVACIGAVLWRSRRDLFFWYSLFILGLLPVAQIVPIVTLMNDRYLYFPLLGAAPCIALATVGEVSWTASRSPFRVAAACGAVVALACLAFVSYQRVQVWQSSYTLWKDTVQKAPRSATAHDGYGEGLLQRGALDEALGEFKESLQLQSSSGSVLTPRARASAALTHNNLGTVYGMKGMTAEAVVEFSTAVQLNPEFDKPRYNLGIALAQQGRLQEALESFIAAARLKPDNPVYQSQMRLTQDLLARGQAAR</sequence>
<keyword evidence="4" id="KW-0472">Membrane</keyword>
<feature type="transmembrane region" description="Helical" evidence="4">
    <location>
        <begin position="433"/>
        <end position="453"/>
    </location>
</feature>
<feature type="transmembrane region" description="Helical" evidence="4">
    <location>
        <begin position="205"/>
        <end position="221"/>
    </location>
</feature>
<keyword evidence="4" id="KW-0812">Transmembrane</keyword>
<feature type="transmembrane region" description="Helical" evidence="4">
    <location>
        <begin position="178"/>
        <end position="199"/>
    </location>
</feature>
<dbReference type="PROSITE" id="PS50005">
    <property type="entry name" value="TPR"/>
    <property type="match status" value="2"/>
</dbReference>
<dbReference type="PANTHER" id="PTHR44227:SF3">
    <property type="entry name" value="PROTEIN O-MANNOSYL-TRANSFERASE TMTC4"/>
    <property type="match status" value="1"/>
</dbReference>
<feature type="transmembrane region" description="Helical" evidence="4">
    <location>
        <begin position="148"/>
        <end position="169"/>
    </location>
</feature>
<evidence type="ECO:0000256" key="3">
    <source>
        <dbReference type="PROSITE-ProRule" id="PRU00339"/>
    </source>
</evidence>
<dbReference type="Proteomes" id="UP000683493">
    <property type="component" value="Chromosome"/>
</dbReference>
<feature type="transmembrane region" description="Helical" evidence="4">
    <location>
        <begin position="276"/>
        <end position="292"/>
    </location>
</feature>
<accession>A0ABX8JEU9</accession>
<reference evidence="5 6" key="1">
    <citation type="submission" date="2021-06" db="EMBL/GenBank/DDBJ databases">
        <title>Gemonas diversity in paddy soil.</title>
        <authorList>
            <person name="Liu G."/>
        </authorList>
    </citation>
    <scope>NUCLEOTIDE SEQUENCE [LARGE SCALE GENOMIC DNA]</scope>
    <source>
        <strain evidence="5 6">RG29</strain>
    </source>
</reference>
<dbReference type="InterPro" id="IPR052346">
    <property type="entry name" value="O-mannosyl-transferase_TMTC"/>
</dbReference>
<feature type="repeat" description="TPR" evidence="3">
    <location>
        <begin position="557"/>
        <end position="590"/>
    </location>
</feature>
<evidence type="ECO:0000256" key="2">
    <source>
        <dbReference type="ARBA" id="ARBA00022803"/>
    </source>
</evidence>